<gene>
    <name evidence="2" type="ORF">BKA10_000304</name>
</gene>
<evidence type="ECO:0000313" key="2">
    <source>
        <dbReference type="EMBL" id="MBB4138510.1"/>
    </source>
</evidence>
<accession>A0AA40SLX3</accession>
<comment type="caution">
    <text evidence="2">The sequence shown here is derived from an EMBL/GenBank/DDBJ whole genome shotgun (WGS) entry which is preliminary data.</text>
</comment>
<organism evidence="2 3">
    <name type="scientific">Microbacterium invictum</name>
    <dbReference type="NCBI Taxonomy" id="515415"/>
    <lineage>
        <taxon>Bacteria</taxon>
        <taxon>Bacillati</taxon>
        <taxon>Actinomycetota</taxon>
        <taxon>Actinomycetes</taxon>
        <taxon>Micrococcales</taxon>
        <taxon>Microbacteriaceae</taxon>
        <taxon>Microbacterium</taxon>
    </lineage>
</organism>
<sequence>MSKQAAGEQLPVRRVDRILAATALGLMVLSIVCFAAIFIGGAAGMEHADFGEGLWPVIGTVVYIAPIAGFISLMIVLISTFVRKARANKGR</sequence>
<evidence type="ECO:0000256" key="1">
    <source>
        <dbReference type="SAM" id="Phobius"/>
    </source>
</evidence>
<keyword evidence="1" id="KW-1133">Transmembrane helix</keyword>
<reference evidence="2 3" key="1">
    <citation type="submission" date="2020-08" db="EMBL/GenBank/DDBJ databases">
        <title>Sequencing the genomes of 1000 actinobacteria strains.</title>
        <authorList>
            <person name="Klenk H.-P."/>
        </authorList>
    </citation>
    <scope>NUCLEOTIDE SEQUENCE [LARGE SCALE GENOMIC DNA]</scope>
    <source>
        <strain evidence="2 3">DSM 19600</strain>
    </source>
</reference>
<name>A0AA40SLX3_9MICO</name>
<dbReference type="EMBL" id="JACIFH010000001">
    <property type="protein sequence ID" value="MBB4138510.1"/>
    <property type="molecule type" value="Genomic_DNA"/>
</dbReference>
<feature type="transmembrane region" description="Helical" evidence="1">
    <location>
        <begin position="57"/>
        <end position="82"/>
    </location>
</feature>
<keyword evidence="3" id="KW-1185">Reference proteome</keyword>
<keyword evidence="1" id="KW-0472">Membrane</keyword>
<feature type="transmembrane region" description="Helical" evidence="1">
    <location>
        <begin position="21"/>
        <end position="45"/>
    </location>
</feature>
<evidence type="ECO:0008006" key="4">
    <source>
        <dbReference type="Google" id="ProtNLM"/>
    </source>
</evidence>
<dbReference type="RefSeq" id="WP_183498290.1">
    <property type="nucleotide sequence ID" value="NZ_BAABCO010000003.1"/>
</dbReference>
<evidence type="ECO:0000313" key="3">
    <source>
        <dbReference type="Proteomes" id="UP000549113"/>
    </source>
</evidence>
<dbReference type="AlphaFoldDB" id="A0AA40SLX3"/>
<proteinExistence type="predicted"/>
<keyword evidence="1" id="KW-0812">Transmembrane</keyword>
<dbReference type="Proteomes" id="UP000549113">
    <property type="component" value="Unassembled WGS sequence"/>
</dbReference>
<protein>
    <recommendedName>
        <fullName evidence="4">Multidrug ABC transporter ATPase</fullName>
    </recommendedName>
</protein>